<evidence type="ECO:0000256" key="1">
    <source>
        <dbReference type="SAM" id="MobiDB-lite"/>
    </source>
</evidence>
<gene>
    <name evidence="2" type="ORF">FB473_000081</name>
</gene>
<organism evidence="2 3">
    <name type="scientific">Brooklawnia cerclae</name>
    <dbReference type="NCBI Taxonomy" id="349934"/>
    <lineage>
        <taxon>Bacteria</taxon>
        <taxon>Bacillati</taxon>
        <taxon>Actinomycetota</taxon>
        <taxon>Actinomycetes</taxon>
        <taxon>Propionibacteriales</taxon>
        <taxon>Propionibacteriaceae</taxon>
        <taxon>Brooklawnia</taxon>
    </lineage>
</organism>
<feature type="compositionally biased region" description="Basic and acidic residues" evidence="1">
    <location>
        <begin position="1"/>
        <end position="16"/>
    </location>
</feature>
<sequence>MERQKDRRRREREQQKRRQQKLLRRKHRDQGPKKGSAQAKEIALAKRQAKLMRVEEQTSLPSLPARLLPSLGSFRLPELRGRNAFGPAPER</sequence>
<proteinExistence type="predicted"/>
<reference evidence="2 3" key="1">
    <citation type="submission" date="2020-02" db="EMBL/GenBank/DDBJ databases">
        <title>Sequencing the genomes of 1000 actinobacteria strains.</title>
        <authorList>
            <person name="Klenk H.-P."/>
        </authorList>
    </citation>
    <scope>NUCLEOTIDE SEQUENCE [LARGE SCALE GENOMIC DNA]</scope>
    <source>
        <strain evidence="2 3">DSM 19609</strain>
    </source>
</reference>
<dbReference type="RefSeq" id="WP_167163805.1">
    <property type="nucleotide sequence ID" value="NZ_BAAAOO010000018.1"/>
</dbReference>
<evidence type="ECO:0000313" key="2">
    <source>
        <dbReference type="EMBL" id="NIH55436.1"/>
    </source>
</evidence>
<keyword evidence="3" id="KW-1185">Reference proteome</keyword>
<dbReference type="Proteomes" id="UP000749311">
    <property type="component" value="Unassembled WGS sequence"/>
</dbReference>
<evidence type="ECO:0000313" key="3">
    <source>
        <dbReference type="Proteomes" id="UP000749311"/>
    </source>
</evidence>
<dbReference type="EMBL" id="JAAMOZ010000001">
    <property type="protein sequence ID" value="NIH55436.1"/>
    <property type="molecule type" value="Genomic_DNA"/>
</dbReference>
<name>A0ABX0SFN6_9ACTN</name>
<protein>
    <submittedName>
        <fullName evidence="2">Uncharacterized protein</fullName>
    </submittedName>
</protein>
<feature type="compositionally biased region" description="Basic residues" evidence="1">
    <location>
        <begin position="17"/>
        <end position="28"/>
    </location>
</feature>
<accession>A0ABX0SFN6</accession>
<feature type="region of interest" description="Disordered" evidence="1">
    <location>
        <begin position="1"/>
        <end position="39"/>
    </location>
</feature>
<comment type="caution">
    <text evidence="2">The sequence shown here is derived from an EMBL/GenBank/DDBJ whole genome shotgun (WGS) entry which is preliminary data.</text>
</comment>